<dbReference type="GO" id="GO:0003700">
    <property type="term" value="F:DNA-binding transcription factor activity"/>
    <property type="evidence" value="ECO:0007669"/>
    <property type="project" value="InterPro"/>
</dbReference>
<evidence type="ECO:0000256" key="3">
    <source>
        <dbReference type="ARBA" id="ARBA00023163"/>
    </source>
</evidence>
<dbReference type="InterPro" id="IPR014036">
    <property type="entry name" value="DeoR-like_C"/>
</dbReference>
<evidence type="ECO:0000256" key="2">
    <source>
        <dbReference type="ARBA" id="ARBA00023125"/>
    </source>
</evidence>
<dbReference type="InterPro" id="IPR018356">
    <property type="entry name" value="Tscrpt_reg_HTH_DeoR_CS"/>
</dbReference>
<dbReference type="Pfam" id="PF08220">
    <property type="entry name" value="HTH_DeoR"/>
    <property type="match status" value="1"/>
</dbReference>
<keyword evidence="1" id="KW-0805">Transcription regulation</keyword>
<evidence type="ECO:0000256" key="1">
    <source>
        <dbReference type="ARBA" id="ARBA00023015"/>
    </source>
</evidence>
<dbReference type="GO" id="GO:0003677">
    <property type="term" value="F:DNA binding"/>
    <property type="evidence" value="ECO:0007669"/>
    <property type="project" value="UniProtKB-KW"/>
</dbReference>
<evidence type="ECO:0000313" key="6">
    <source>
        <dbReference type="Proteomes" id="UP000257317"/>
    </source>
</evidence>
<dbReference type="Proteomes" id="UP000257317">
    <property type="component" value="Unassembled WGS sequence"/>
</dbReference>
<reference evidence="6" key="1">
    <citation type="submission" date="2018-03" db="EMBL/GenBank/DDBJ databases">
        <title>New taxa in the Lactobacillus gasseri group.</title>
        <authorList>
            <person name="Tanizawa Y."/>
            <person name="Tohno M."/>
            <person name="Endo A."/>
            <person name="Arita M."/>
        </authorList>
    </citation>
    <scope>NUCLEOTIDE SEQUENCE [LARGE SCALE GENOMIC DNA]</scope>
    <source>
        <strain evidence="6">DSM 24759</strain>
    </source>
</reference>
<keyword evidence="6" id="KW-1185">Reference proteome</keyword>
<dbReference type="AlphaFoldDB" id="A0A2Z6T6Q8"/>
<accession>A0A2Z6T6Q8</accession>
<evidence type="ECO:0000259" key="4">
    <source>
        <dbReference type="PROSITE" id="PS51000"/>
    </source>
</evidence>
<dbReference type="PROSITE" id="PS00894">
    <property type="entry name" value="HTH_DEOR_1"/>
    <property type="match status" value="1"/>
</dbReference>
<dbReference type="InterPro" id="IPR001034">
    <property type="entry name" value="DeoR_HTH"/>
</dbReference>
<dbReference type="Gene3D" id="1.10.10.10">
    <property type="entry name" value="Winged helix-like DNA-binding domain superfamily/Winged helix DNA-binding domain"/>
    <property type="match status" value="1"/>
</dbReference>
<keyword evidence="3" id="KW-0804">Transcription</keyword>
<dbReference type="Pfam" id="PF00455">
    <property type="entry name" value="DeoRC"/>
    <property type="match status" value="1"/>
</dbReference>
<dbReference type="InterPro" id="IPR036390">
    <property type="entry name" value="WH_DNA-bd_sf"/>
</dbReference>
<dbReference type="PANTHER" id="PTHR30363:SF56">
    <property type="entry name" value="TRANSCRIPTIONAL REGULATOR, DEOR FAMILY"/>
    <property type="match status" value="1"/>
</dbReference>
<comment type="caution">
    <text evidence="5">The sequence shown here is derived from an EMBL/GenBank/DDBJ whole genome shotgun (WGS) entry which is preliminary data.</text>
</comment>
<dbReference type="InterPro" id="IPR037171">
    <property type="entry name" value="NagB/RpiA_transferase-like"/>
</dbReference>
<proteinExistence type="predicted"/>
<gene>
    <name evidence="5" type="primary">DeoR</name>
    <name evidence="5" type="ORF">LrDSM24759_00150</name>
</gene>
<dbReference type="PANTHER" id="PTHR30363">
    <property type="entry name" value="HTH-TYPE TRANSCRIPTIONAL REGULATOR SRLR-RELATED"/>
    <property type="match status" value="1"/>
</dbReference>
<protein>
    <submittedName>
        <fullName evidence="5">DeoR family transcriptional regulator</fullName>
    </submittedName>
</protein>
<dbReference type="OrthoDB" id="9797223at2"/>
<dbReference type="SMART" id="SM01134">
    <property type="entry name" value="DeoRC"/>
    <property type="match status" value="1"/>
</dbReference>
<dbReference type="SUPFAM" id="SSF46785">
    <property type="entry name" value="Winged helix' DNA-binding domain"/>
    <property type="match status" value="1"/>
</dbReference>
<keyword evidence="2" id="KW-0238">DNA-binding</keyword>
<dbReference type="PRINTS" id="PR00037">
    <property type="entry name" value="HTHLACR"/>
</dbReference>
<dbReference type="SUPFAM" id="SSF100950">
    <property type="entry name" value="NagB/RpiA/CoA transferase-like"/>
    <property type="match status" value="1"/>
</dbReference>
<feature type="domain" description="HTH deoR-type" evidence="4">
    <location>
        <begin position="3"/>
        <end position="58"/>
    </location>
</feature>
<dbReference type="PROSITE" id="PS51000">
    <property type="entry name" value="HTH_DEOR_2"/>
    <property type="match status" value="1"/>
</dbReference>
<evidence type="ECO:0000313" key="5">
    <source>
        <dbReference type="EMBL" id="GBG04101.1"/>
    </source>
</evidence>
<dbReference type="InterPro" id="IPR050313">
    <property type="entry name" value="Carb_Metab_HTH_regulators"/>
</dbReference>
<dbReference type="InterPro" id="IPR036388">
    <property type="entry name" value="WH-like_DNA-bd_sf"/>
</dbReference>
<organism evidence="5 6">
    <name type="scientific">Lactobacillus rodentium</name>
    <dbReference type="NCBI Taxonomy" id="947835"/>
    <lineage>
        <taxon>Bacteria</taxon>
        <taxon>Bacillati</taxon>
        <taxon>Bacillota</taxon>
        <taxon>Bacilli</taxon>
        <taxon>Lactobacillales</taxon>
        <taxon>Lactobacillaceae</taxon>
        <taxon>Lactobacillus</taxon>
    </lineage>
</organism>
<dbReference type="EMBL" id="BFBY01000001">
    <property type="protein sequence ID" value="GBG04101.1"/>
    <property type="molecule type" value="Genomic_DNA"/>
</dbReference>
<sequence length="251" mass="27993">MLTEKRQQTIAAYIKDKDICRVAELCKLTNSSESTIRRDLIDLEERGMIVRIHGGARSLQNYSRDVEQQVRFNLNIDKKRQIAAYAVKKVNPDEHIFLDAGTTVYEMIPFLKEIPNLHIITNGVDTALACIEAGISTQILGGEIKQQTNAIIGVTTIKQMQKMNFSTAFIGANGLNRQGKFTTPDPNEADVKQTGIIQAKKSFILMDDSKIGNSNFASLANTENAVLITNQLTNEEKLQLPEKLHFEEAIA</sequence>
<dbReference type="SMART" id="SM00420">
    <property type="entry name" value="HTH_DEOR"/>
    <property type="match status" value="1"/>
</dbReference>
<dbReference type="RefSeq" id="WP_117117310.1">
    <property type="nucleotide sequence ID" value="NZ_BFBY01000001.1"/>
</dbReference>
<name>A0A2Z6T6Q8_9LACO</name>
<dbReference type="Gene3D" id="3.40.50.1360">
    <property type="match status" value="1"/>
</dbReference>